<feature type="compositionally biased region" description="Basic and acidic residues" evidence="1">
    <location>
        <begin position="363"/>
        <end position="375"/>
    </location>
</feature>
<feature type="compositionally biased region" description="Acidic residues" evidence="1">
    <location>
        <begin position="377"/>
        <end position="407"/>
    </location>
</feature>
<dbReference type="InterPro" id="IPR011050">
    <property type="entry name" value="Pectin_lyase_fold/virulence"/>
</dbReference>
<gene>
    <name evidence="3" type="ORF">SAMN05660462_00675</name>
</gene>
<protein>
    <recommendedName>
        <fullName evidence="5">Right handed beta helix region</fullName>
    </recommendedName>
</protein>
<evidence type="ECO:0000313" key="3">
    <source>
        <dbReference type="EMBL" id="SDY69890.1"/>
    </source>
</evidence>
<feature type="compositionally biased region" description="Acidic residues" evidence="1">
    <location>
        <begin position="352"/>
        <end position="362"/>
    </location>
</feature>
<keyword evidence="2" id="KW-1133">Transmembrane helix</keyword>
<feature type="transmembrane region" description="Helical" evidence="2">
    <location>
        <begin position="9"/>
        <end position="26"/>
    </location>
</feature>
<feature type="region of interest" description="Disordered" evidence="1">
    <location>
        <begin position="313"/>
        <end position="434"/>
    </location>
</feature>
<feature type="compositionally biased region" description="Pro residues" evidence="1">
    <location>
        <begin position="415"/>
        <end position="424"/>
    </location>
</feature>
<keyword evidence="4" id="KW-1185">Reference proteome</keyword>
<proteinExistence type="predicted"/>
<dbReference type="OrthoDB" id="1952366at2"/>
<evidence type="ECO:0000256" key="2">
    <source>
        <dbReference type="SAM" id="Phobius"/>
    </source>
</evidence>
<dbReference type="Proteomes" id="UP000198625">
    <property type="component" value="Unassembled WGS sequence"/>
</dbReference>
<sequence>MKLAGLRKIFILLIISVFYILVLNFTSNDVSYSASGGKDVVYVSPYVGDYKTLKDGLNAVNDGGTIYVKYYHQSYYFEDIVVNKNIKIIGIPSGSNIPRITCKLENNIPFIMVKEPYSLQIENLYIQSVTSKKLIESNTSNLSLKNIYLKYGQPIIINSPANSSNLNISFDKCIFDGISPKVILNTPVNGNILFNNCNFVRDSIIIKNSGANIDISNSIFEQRGIKIEKYSYGRINVSNNNFVGNNALIDSYSSSDIVLSYNKFPSSGVIIYTHDDTKLDANNNWWGSPDGPSPSIRNSIVCDRWACDEAFTVFNDTPSTPGYGGGGSDETEEPKEPDVPEEDDPKTPTEPSEPEEDIPTEPEDPKDKDPEHPENPPEQEEPEAPTEPVDGEEPVAPEEPGIIEEPEVPVVPIIPDIPPIPTAPQIPEDKDSKDYNVEPYDDEVTMPKGKITIFDLNTATAAIRIDDEAITSIICESLKDGKGHWLFNCYIIYHSDGSLLIYILGDNYFVI</sequence>
<keyword evidence="2" id="KW-0812">Transmembrane</keyword>
<keyword evidence="2" id="KW-0472">Membrane</keyword>
<feature type="compositionally biased region" description="Acidic residues" evidence="1">
    <location>
        <begin position="329"/>
        <end position="344"/>
    </location>
</feature>
<evidence type="ECO:0000256" key="1">
    <source>
        <dbReference type="SAM" id="MobiDB-lite"/>
    </source>
</evidence>
<dbReference type="SUPFAM" id="SSF51126">
    <property type="entry name" value="Pectin lyase-like"/>
    <property type="match status" value="1"/>
</dbReference>
<name>A0A1H3LZP2_9FIRM</name>
<dbReference type="STRING" id="415015.SAMN05660462_00675"/>
<dbReference type="AlphaFoldDB" id="A0A1H3LZP2"/>
<dbReference type="RefSeq" id="WP_091727222.1">
    <property type="nucleotide sequence ID" value="NZ_FNQE01000005.1"/>
</dbReference>
<evidence type="ECO:0008006" key="5">
    <source>
        <dbReference type="Google" id="ProtNLM"/>
    </source>
</evidence>
<accession>A0A1H3LZP2</accession>
<organism evidence="3 4">
    <name type="scientific">Proteiniborus ethanoligenes</name>
    <dbReference type="NCBI Taxonomy" id="415015"/>
    <lineage>
        <taxon>Bacteria</taxon>
        <taxon>Bacillati</taxon>
        <taxon>Bacillota</taxon>
        <taxon>Clostridia</taxon>
        <taxon>Eubacteriales</taxon>
        <taxon>Proteiniborus</taxon>
    </lineage>
</organism>
<dbReference type="EMBL" id="FNQE01000005">
    <property type="protein sequence ID" value="SDY69890.1"/>
    <property type="molecule type" value="Genomic_DNA"/>
</dbReference>
<reference evidence="3 4" key="1">
    <citation type="submission" date="2016-10" db="EMBL/GenBank/DDBJ databases">
        <authorList>
            <person name="de Groot N.N."/>
        </authorList>
    </citation>
    <scope>NUCLEOTIDE SEQUENCE [LARGE SCALE GENOMIC DNA]</scope>
    <source>
        <strain evidence="3 4">DSM 21650</strain>
    </source>
</reference>
<evidence type="ECO:0000313" key="4">
    <source>
        <dbReference type="Proteomes" id="UP000198625"/>
    </source>
</evidence>